<feature type="domain" description="NTR" evidence="4">
    <location>
        <begin position="1"/>
        <end position="95"/>
    </location>
</feature>
<sequence length="134" mass="14677">MQITDSGSQVTGYKIQLDEVLKGSAELQSLTFISSSAGTSCEYHHSESDYNVEYLVTAYNNSGDVSVSGCNYVVPWNELSSNQILGIQGAYSEGCTRNCGTICPFSAKMINQLQSFCKSSPAFLRPAHRYRTHV</sequence>
<dbReference type="InterPro" id="IPR008993">
    <property type="entry name" value="TIMP-like_OB-fold"/>
</dbReference>
<dbReference type="EMBL" id="JANPWB010000014">
    <property type="protein sequence ID" value="KAJ1095813.1"/>
    <property type="molecule type" value="Genomic_DNA"/>
</dbReference>
<dbReference type="InterPro" id="IPR001134">
    <property type="entry name" value="Netrin_domain"/>
</dbReference>
<evidence type="ECO:0000256" key="3">
    <source>
        <dbReference type="ARBA" id="ARBA00023157"/>
    </source>
</evidence>
<evidence type="ECO:0000256" key="1">
    <source>
        <dbReference type="ARBA" id="ARBA00004613"/>
    </source>
</evidence>
<dbReference type="GO" id="GO:0031012">
    <property type="term" value="C:extracellular matrix"/>
    <property type="evidence" value="ECO:0007669"/>
    <property type="project" value="TreeGrafter"/>
</dbReference>
<dbReference type="PANTHER" id="PTHR11844">
    <property type="entry name" value="METALLOPROTEASE INHIBITOR"/>
    <property type="match status" value="1"/>
</dbReference>
<keyword evidence="6" id="KW-1185">Reference proteome</keyword>
<reference evidence="5" key="1">
    <citation type="journal article" date="2022" name="bioRxiv">
        <title>Sequencing and chromosome-scale assembly of the giantPleurodeles waltlgenome.</title>
        <authorList>
            <person name="Brown T."/>
            <person name="Elewa A."/>
            <person name="Iarovenko S."/>
            <person name="Subramanian E."/>
            <person name="Araus A.J."/>
            <person name="Petzold A."/>
            <person name="Susuki M."/>
            <person name="Suzuki K.-i.T."/>
            <person name="Hayashi T."/>
            <person name="Toyoda A."/>
            <person name="Oliveira C."/>
            <person name="Osipova E."/>
            <person name="Leigh N.D."/>
            <person name="Simon A."/>
            <person name="Yun M.H."/>
        </authorList>
    </citation>
    <scope>NUCLEOTIDE SEQUENCE</scope>
    <source>
        <strain evidence="5">20211129_DDA</strain>
        <tissue evidence="5">Liver</tissue>
    </source>
</reference>
<evidence type="ECO:0000313" key="6">
    <source>
        <dbReference type="Proteomes" id="UP001066276"/>
    </source>
</evidence>
<protein>
    <recommendedName>
        <fullName evidence="4">NTR domain-containing protein</fullName>
    </recommendedName>
</protein>
<dbReference type="PANTHER" id="PTHR11844:SF10">
    <property type="entry name" value="NTR DOMAIN-CONTAINING PROTEIN"/>
    <property type="match status" value="1"/>
</dbReference>
<evidence type="ECO:0000259" key="4">
    <source>
        <dbReference type="PROSITE" id="PS50189"/>
    </source>
</evidence>
<dbReference type="SUPFAM" id="SSF50242">
    <property type="entry name" value="TIMP-like"/>
    <property type="match status" value="1"/>
</dbReference>
<dbReference type="GO" id="GO:0005615">
    <property type="term" value="C:extracellular space"/>
    <property type="evidence" value="ECO:0007669"/>
    <property type="project" value="TreeGrafter"/>
</dbReference>
<dbReference type="Gene3D" id="2.40.50.120">
    <property type="match status" value="1"/>
</dbReference>
<dbReference type="AlphaFoldDB" id="A0AAV7LXV5"/>
<proteinExistence type="predicted"/>
<dbReference type="Pfam" id="PF00965">
    <property type="entry name" value="TIMP"/>
    <property type="match status" value="1"/>
</dbReference>
<dbReference type="GO" id="GO:0008191">
    <property type="term" value="F:metalloendopeptidase inhibitor activity"/>
    <property type="evidence" value="ECO:0007669"/>
    <property type="project" value="InterPro"/>
</dbReference>
<dbReference type="GO" id="GO:0009725">
    <property type="term" value="P:response to hormone"/>
    <property type="evidence" value="ECO:0007669"/>
    <property type="project" value="TreeGrafter"/>
</dbReference>
<gene>
    <name evidence="5" type="ORF">NDU88_000964</name>
</gene>
<comment type="subcellular location">
    <subcellularLocation>
        <location evidence="1">Secreted</location>
    </subcellularLocation>
</comment>
<dbReference type="GO" id="GO:0051045">
    <property type="term" value="P:negative regulation of membrane protein ectodomain proteolysis"/>
    <property type="evidence" value="ECO:0007669"/>
    <property type="project" value="TreeGrafter"/>
</dbReference>
<dbReference type="GO" id="GO:0002020">
    <property type="term" value="F:protease binding"/>
    <property type="evidence" value="ECO:0007669"/>
    <property type="project" value="TreeGrafter"/>
</dbReference>
<accession>A0AAV7LXV5</accession>
<keyword evidence="2" id="KW-0964">Secreted</keyword>
<organism evidence="5 6">
    <name type="scientific">Pleurodeles waltl</name>
    <name type="common">Iberian ribbed newt</name>
    <dbReference type="NCBI Taxonomy" id="8319"/>
    <lineage>
        <taxon>Eukaryota</taxon>
        <taxon>Metazoa</taxon>
        <taxon>Chordata</taxon>
        <taxon>Craniata</taxon>
        <taxon>Vertebrata</taxon>
        <taxon>Euteleostomi</taxon>
        <taxon>Amphibia</taxon>
        <taxon>Batrachia</taxon>
        <taxon>Caudata</taxon>
        <taxon>Salamandroidea</taxon>
        <taxon>Salamandridae</taxon>
        <taxon>Pleurodelinae</taxon>
        <taxon>Pleurodeles</taxon>
    </lineage>
</organism>
<evidence type="ECO:0000256" key="2">
    <source>
        <dbReference type="ARBA" id="ARBA00022525"/>
    </source>
</evidence>
<comment type="caution">
    <text evidence="5">The sequence shown here is derived from an EMBL/GenBank/DDBJ whole genome shotgun (WGS) entry which is preliminary data.</text>
</comment>
<name>A0AAV7LXV5_PLEWA</name>
<evidence type="ECO:0000313" key="5">
    <source>
        <dbReference type="EMBL" id="KAJ1095813.1"/>
    </source>
</evidence>
<dbReference type="GO" id="GO:0034097">
    <property type="term" value="P:response to cytokine"/>
    <property type="evidence" value="ECO:0007669"/>
    <property type="project" value="TreeGrafter"/>
</dbReference>
<keyword evidence="3" id="KW-1015">Disulfide bond</keyword>
<dbReference type="PROSITE" id="PS50189">
    <property type="entry name" value="NTR"/>
    <property type="match status" value="1"/>
</dbReference>
<dbReference type="Proteomes" id="UP001066276">
    <property type="component" value="Chromosome 10"/>
</dbReference>
<dbReference type="InterPro" id="IPR001820">
    <property type="entry name" value="TIMP"/>
</dbReference>